<reference evidence="1" key="1">
    <citation type="submission" date="2020-06" db="EMBL/GenBank/DDBJ databases">
        <authorList>
            <person name="Li T."/>
            <person name="Hu X."/>
            <person name="Zhang T."/>
            <person name="Song X."/>
            <person name="Zhang H."/>
            <person name="Dai N."/>
            <person name="Sheng W."/>
            <person name="Hou X."/>
            <person name="Wei L."/>
        </authorList>
    </citation>
    <scope>NUCLEOTIDE SEQUENCE</scope>
    <source>
        <strain evidence="1">KEN8</strain>
        <tissue evidence="1">Leaf</tissue>
    </source>
</reference>
<protein>
    <recommendedName>
        <fullName evidence="2">Reverse transcriptase</fullName>
    </recommendedName>
</protein>
<reference evidence="1" key="2">
    <citation type="journal article" date="2024" name="Plant">
        <title>Genomic evolution and insights into agronomic trait innovations of Sesamum species.</title>
        <authorList>
            <person name="Miao H."/>
            <person name="Wang L."/>
            <person name="Qu L."/>
            <person name="Liu H."/>
            <person name="Sun Y."/>
            <person name="Le M."/>
            <person name="Wang Q."/>
            <person name="Wei S."/>
            <person name="Zheng Y."/>
            <person name="Lin W."/>
            <person name="Duan Y."/>
            <person name="Cao H."/>
            <person name="Xiong S."/>
            <person name="Wang X."/>
            <person name="Wei L."/>
            <person name="Li C."/>
            <person name="Ma Q."/>
            <person name="Ju M."/>
            <person name="Zhao R."/>
            <person name="Li G."/>
            <person name="Mu C."/>
            <person name="Tian Q."/>
            <person name="Mei H."/>
            <person name="Zhang T."/>
            <person name="Gao T."/>
            <person name="Zhang H."/>
        </authorList>
    </citation>
    <scope>NUCLEOTIDE SEQUENCE</scope>
    <source>
        <strain evidence="1">KEN8</strain>
    </source>
</reference>
<gene>
    <name evidence="1" type="ORF">Scaly_1677800</name>
</gene>
<proteinExistence type="predicted"/>
<dbReference type="AlphaFoldDB" id="A0AAW2NTC6"/>
<dbReference type="EMBL" id="JACGWM010000010">
    <property type="protein sequence ID" value="KAL0346618.1"/>
    <property type="molecule type" value="Genomic_DNA"/>
</dbReference>
<sequence>MLPNINNEGRPPISESIFCCISETREPISYNEATPNPKWVHAMNQELDALEANDMRTLTNLPLGKKTIGAKWVFKLKYKADGTLEQHKTRLVAKEYTKLEATKNRHLFQLDVNNAFLHGDLHEEVYTEIPQGYMKAKPHQGMANHCASACYHLMSPLDNHADKAMVCDHAEGGVA</sequence>
<comment type="caution">
    <text evidence="1">The sequence shown here is derived from an EMBL/GenBank/DDBJ whole genome shotgun (WGS) entry which is preliminary data.</text>
</comment>
<evidence type="ECO:0000313" key="1">
    <source>
        <dbReference type="EMBL" id="KAL0346618.1"/>
    </source>
</evidence>
<evidence type="ECO:0008006" key="2">
    <source>
        <dbReference type="Google" id="ProtNLM"/>
    </source>
</evidence>
<name>A0AAW2NTC6_9LAMI</name>
<organism evidence="1">
    <name type="scientific">Sesamum calycinum</name>
    <dbReference type="NCBI Taxonomy" id="2727403"/>
    <lineage>
        <taxon>Eukaryota</taxon>
        <taxon>Viridiplantae</taxon>
        <taxon>Streptophyta</taxon>
        <taxon>Embryophyta</taxon>
        <taxon>Tracheophyta</taxon>
        <taxon>Spermatophyta</taxon>
        <taxon>Magnoliopsida</taxon>
        <taxon>eudicotyledons</taxon>
        <taxon>Gunneridae</taxon>
        <taxon>Pentapetalae</taxon>
        <taxon>asterids</taxon>
        <taxon>lamiids</taxon>
        <taxon>Lamiales</taxon>
        <taxon>Pedaliaceae</taxon>
        <taxon>Sesamum</taxon>
    </lineage>
</organism>
<accession>A0AAW2NTC6</accession>